<gene>
    <name evidence="2" type="ORF">RM446_18555</name>
</gene>
<feature type="compositionally biased region" description="Low complexity" evidence="1">
    <location>
        <begin position="405"/>
        <end position="451"/>
    </location>
</feature>
<feature type="region of interest" description="Disordered" evidence="1">
    <location>
        <begin position="288"/>
        <end position="496"/>
    </location>
</feature>
<evidence type="ECO:0000256" key="1">
    <source>
        <dbReference type="SAM" id="MobiDB-lite"/>
    </source>
</evidence>
<organism evidence="2 3">
    <name type="scientific">Streptomonospora wellingtoniae</name>
    <dbReference type="NCBI Taxonomy" id="3075544"/>
    <lineage>
        <taxon>Bacteria</taxon>
        <taxon>Bacillati</taxon>
        <taxon>Actinomycetota</taxon>
        <taxon>Actinomycetes</taxon>
        <taxon>Streptosporangiales</taxon>
        <taxon>Nocardiopsidaceae</taxon>
        <taxon>Streptomonospora</taxon>
    </lineage>
</organism>
<keyword evidence="3" id="KW-1185">Reference proteome</keyword>
<reference evidence="3" key="1">
    <citation type="submission" date="2023-07" db="EMBL/GenBank/DDBJ databases">
        <title>30 novel species of actinomycetes from the DSMZ collection.</title>
        <authorList>
            <person name="Nouioui I."/>
        </authorList>
    </citation>
    <scope>NUCLEOTIDE SEQUENCE [LARGE SCALE GENOMIC DNA]</scope>
    <source>
        <strain evidence="3">DSM 45055</strain>
    </source>
</reference>
<dbReference type="Proteomes" id="UP001183226">
    <property type="component" value="Unassembled WGS sequence"/>
</dbReference>
<feature type="compositionally biased region" description="Basic and acidic residues" evidence="1">
    <location>
        <begin position="471"/>
        <end position="488"/>
    </location>
</feature>
<comment type="caution">
    <text evidence="2">The sequence shown here is derived from an EMBL/GenBank/DDBJ whole genome shotgun (WGS) entry which is preliminary data.</text>
</comment>
<dbReference type="EMBL" id="JAVREK010000021">
    <property type="protein sequence ID" value="MDT0304123.1"/>
    <property type="molecule type" value="Genomic_DNA"/>
</dbReference>
<dbReference type="RefSeq" id="WP_311546610.1">
    <property type="nucleotide sequence ID" value="NZ_JAVREK010000021.1"/>
</dbReference>
<accession>A0ABU2KYH6</accession>
<sequence>MTRDQTRSASVVALLADIPSTGHLGAAQAQRFTLDGHDLAERAGPFVDYVGHHASRGVKVVALYPRWRREQARRAVAFARGALREDAVAGVDVDLSPLALSLIADQLAYLCPYLPAGMIAGLADELPRHTLAGGWLRNVANLATIPISVPQHLGSFAPGVTYLALCSPLPQVARVPKGETAARLPFRPQDPLQVLYSSGPQTDTSAFEQQFLAPLQAVAARRLPPQPLGPAYWGSPKYAEFVAFSAHPRALTEPARTVRPATCSWCGEPTIVPVCRFCGAANTLPAQRPAAPAPNAAPAPLAPAAQSPPPEPAGHPPARTQAPPAPGPHPERPAAEEAAPQYPPGHAPSAPAPAGEDRDSFAGTPDSGPQRPRRPRPPEPVEDEDLPVPQALPPLPHDPDGPAPGGRSASASAGPAHPGAAPPGFRLQAAPEAAARPASALPDTAAGTGPRSPGPPGGGPGPDRPSGPQPRHPDPTVHDTGDPHRDQDVSVPRAPR</sequence>
<feature type="compositionally biased region" description="Pro residues" evidence="1">
    <location>
        <begin position="291"/>
        <end position="315"/>
    </location>
</feature>
<feature type="compositionally biased region" description="Pro residues" evidence="1">
    <location>
        <begin position="452"/>
        <end position="470"/>
    </location>
</feature>
<protein>
    <submittedName>
        <fullName evidence="2">Uncharacterized protein</fullName>
    </submittedName>
</protein>
<proteinExistence type="predicted"/>
<evidence type="ECO:0000313" key="3">
    <source>
        <dbReference type="Proteomes" id="UP001183226"/>
    </source>
</evidence>
<name>A0ABU2KYH6_9ACTN</name>
<dbReference type="PRINTS" id="PR01217">
    <property type="entry name" value="PRICHEXTENSN"/>
</dbReference>
<evidence type="ECO:0000313" key="2">
    <source>
        <dbReference type="EMBL" id="MDT0304123.1"/>
    </source>
</evidence>